<dbReference type="InterPro" id="IPR035911">
    <property type="entry name" value="MurE/MurF_N"/>
</dbReference>
<evidence type="ECO:0000256" key="1">
    <source>
        <dbReference type="ARBA" id="ARBA00022490"/>
    </source>
</evidence>
<dbReference type="InterPro" id="IPR051046">
    <property type="entry name" value="MurCDEF_CellWall_CoF430Synth"/>
</dbReference>
<evidence type="ECO:0000259" key="12">
    <source>
        <dbReference type="Pfam" id="PF01225"/>
    </source>
</evidence>
<gene>
    <name evidence="10" type="primary">murF</name>
    <name evidence="15" type="ORF">EFBL_2670</name>
</gene>
<dbReference type="EC" id="6.3.2.10" evidence="10 11"/>
<dbReference type="OrthoDB" id="9801978at2"/>
<dbReference type="HAMAP" id="MF_02019">
    <property type="entry name" value="MurF"/>
    <property type="match status" value="1"/>
</dbReference>
<comment type="subcellular location">
    <subcellularLocation>
        <location evidence="10 11">Cytoplasm</location>
    </subcellularLocation>
</comment>
<dbReference type="InterPro" id="IPR004101">
    <property type="entry name" value="Mur_ligase_C"/>
</dbReference>
<comment type="catalytic activity">
    <reaction evidence="10 11">
        <text>D-alanyl-D-alanine + UDP-N-acetyl-alpha-D-muramoyl-L-alanyl-gamma-D-glutamyl-meso-2,6-diaminopimelate + ATP = UDP-N-acetyl-alpha-D-muramoyl-L-alanyl-gamma-D-glutamyl-meso-2,6-diaminopimeloyl-D-alanyl-D-alanine + ADP + phosphate + H(+)</text>
        <dbReference type="Rhea" id="RHEA:28374"/>
        <dbReference type="ChEBI" id="CHEBI:15378"/>
        <dbReference type="ChEBI" id="CHEBI:30616"/>
        <dbReference type="ChEBI" id="CHEBI:43474"/>
        <dbReference type="ChEBI" id="CHEBI:57822"/>
        <dbReference type="ChEBI" id="CHEBI:61386"/>
        <dbReference type="ChEBI" id="CHEBI:83905"/>
        <dbReference type="ChEBI" id="CHEBI:456216"/>
        <dbReference type="EC" id="6.3.2.10"/>
    </reaction>
</comment>
<dbReference type="GO" id="GO:0005524">
    <property type="term" value="F:ATP binding"/>
    <property type="evidence" value="ECO:0007669"/>
    <property type="project" value="UniProtKB-UniRule"/>
</dbReference>
<dbReference type="GO" id="GO:0009252">
    <property type="term" value="P:peptidoglycan biosynthetic process"/>
    <property type="evidence" value="ECO:0007669"/>
    <property type="project" value="UniProtKB-UniRule"/>
</dbReference>
<evidence type="ECO:0000313" key="15">
    <source>
        <dbReference type="EMBL" id="GAX91010.1"/>
    </source>
</evidence>
<evidence type="ECO:0000256" key="8">
    <source>
        <dbReference type="ARBA" id="ARBA00023306"/>
    </source>
</evidence>
<dbReference type="Pfam" id="PF08245">
    <property type="entry name" value="Mur_ligase_M"/>
    <property type="match status" value="1"/>
</dbReference>
<dbReference type="InterPro" id="IPR000713">
    <property type="entry name" value="Mur_ligase_N"/>
</dbReference>
<evidence type="ECO:0000256" key="11">
    <source>
        <dbReference type="RuleBase" id="RU004136"/>
    </source>
</evidence>
<comment type="pathway">
    <text evidence="10 11">Cell wall biogenesis; peptidoglycan biosynthesis.</text>
</comment>
<dbReference type="Proteomes" id="UP000217785">
    <property type="component" value="Unassembled WGS sequence"/>
</dbReference>
<dbReference type="GO" id="GO:0005737">
    <property type="term" value="C:cytoplasm"/>
    <property type="evidence" value="ECO:0007669"/>
    <property type="project" value="UniProtKB-SubCell"/>
</dbReference>
<dbReference type="UniPathway" id="UPA00219"/>
<dbReference type="Gene3D" id="3.40.1390.10">
    <property type="entry name" value="MurE/MurF, N-terminal domain"/>
    <property type="match status" value="1"/>
</dbReference>
<dbReference type="SUPFAM" id="SSF53623">
    <property type="entry name" value="MurD-like peptide ligases, catalytic domain"/>
    <property type="match status" value="1"/>
</dbReference>
<evidence type="ECO:0000259" key="14">
    <source>
        <dbReference type="Pfam" id="PF08245"/>
    </source>
</evidence>
<dbReference type="InterPro" id="IPR036565">
    <property type="entry name" value="Mur-like_cat_sf"/>
</dbReference>
<keyword evidence="9 10" id="KW-0961">Cell wall biogenesis/degradation</keyword>
<dbReference type="GO" id="GO:0047480">
    <property type="term" value="F:UDP-N-acetylmuramoyl-tripeptide-D-alanyl-D-alanine ligase activity"/>
    <property type="evidence" value="ECO:0007669"/>
    <property type="project" value="UniProtKB-UniRule"/>
</dbReference>
<evidence type="ECO:0000256" key="9">
    <source>
        <dbReference type="ARBA" id="ARBA00023316"/>
    </source>
</evidence>
<dbReference type="InterPro" id="IPR005863">
    <property type="entry name" value="UDP-N-AcMur_synth"/>
</dbReference>
<evidence type="ECO:0000256" key="2">
    <source>
        <dbReference type="ARBA" id="ARBA00022598"/>
    </source>
</evidence>
<dbReference type="SUPFAM" id="SSF63418">
    <property type="entry name" value="MurE/MurF N-terminal domain"/>
    <property type="match status" value="1"/>
</dbReference>
<keyword evidence="1 10" id="KW-0963">Cytoplasm</keyword>
<dbReference type="InterPro" id="IPR013221">
    <property type="entry name" value="Mur_ligase_cen"/>
</dbReference>
<dbReference type="RefSeq" id="WP_096182737.1">
    <property type="nucleotide sequence ID" value="NZ_BDUF01000076.1"/>
</dbReference>
<reference evidence="16" key="1">
    <citation type="submission" date="2017-07" db="EMBL/GenBank/DDBJ databases">
        <title>Draft genome sequence of Effusibacillus lacus strain skLN1.</title>
        <authorList>
            <person name="Watanabe M."/>
            <person name="Kojima H."/>
            <person name="Fukui M."/>
        </authorList>
    </citation>
    <scope>NUCLEOTIDE SEQUENCE [LARGE SCALE GENOMIC DNA]</scope>
    <source>
        <strain evidence="16">skLN1</strain>
    </source>
</reference>
<feature type="binding site" evidence="10">
    <location>
        <begin position="115"/>
        <end position="121"/>
    </location>
    <ligand>
        <name>ATP</name>
        <dbReference type="ChEBI" id="CHEBI:30616"/>
    </ligand>
</feature>
<accession>A0A292YRB2</accession>
<dbReference type="GO" id="GO:0051301">
    <property type="term" value="P:cell division"/>
    <property type="evidence" value="ECO:0007669"/>
    <property type="project" value="UniProtKB-KW"/>
</dbReference>
<dbReference type="InterPro" id="IPR036615">
    <property type="entry name" value="Mur_ligase_C_dom_sf"/>
</dbReference>
<evidence type="ECO:0000256" key="10">
    <source>
        <dbReference type="HAMAP-Rule" id="MF_02019"/>
    </source>
</evidence>
<dbReference type="PANTHER" id="PTHR43024">
    <property type="entry name" value="UDP-N-ACETYLMURAMOYL-TRIPEPTIDE--D-ALANYL-D-ALANINE LIGASE"/>
    <property type="match status" value="1"/>
</dbReference>
<evidence type="ECO:0000256" key="7">
    <source>
        <dbReference type="ARBA" id="ARBA00022984"/>
    </source>
</evidence>
<feature type="domain" description="Mur ligase C-terminal" evidence="13">
    <location>
        <begin position="320"/>
        <end position="448"/>
    </location>
</feature>
<keyword evidence="16" id="KW-1185">Reference proteome</keyword>
<keyword evidence="8 10" id="KW-0131">Cell cycle</keyword>
<evidence type="ECO:0000313" key="16">
    <source>
        <dbReference type="Proteomes" id="UP000217785"/>
    </source>
</evidence>
<keyword evidence="3 10" id="KW-0132">Cell division</keyword>
<comment type="caution">
    <text evidence="15">The sequence shown here is derived from an EMBL/GenBank/DDBJ whole genome shotgun (WGS) entry which is preliminary data.</text>
</comment>
<sequence>MIRASIQEIVNMAEGELLKGDPALVIHGVSTDSRKQMTGCLFVPLIGERHDAHEFLSQAVDNGAVAALWQKNRPLPEQSVGKLAFIGVDDTLAALQKIAKAYRRTLRTKVVGVTGSNGKTSTKDMIAQVLSERFKVQKTQGNLNNHIGLPLMVLTLEPDTDVAVLEMGMSGRGEIALLADIAAPEIGVITNIGEAHIEFLGSREGIARAKFELIEALSPDGLALLHGDEPLLRALADRIPCLTQWFGFEENNDYRAVDIRSLGLEGTSFRVEGEGLEYRLPVPGVHQVGNALAAVAVGRHLGMSVGEIASGLSKTALSAMRMEVRARPAGGYIVNDAYNASPTSMKAALKMLSDTPGTDFRVAAIGDMLELGDLAAEMHYEVGRKAGHLRIDLLVTLGQHAADIARGAEDAGFAKDRIFMAETKQQAIEYIQHCIADKEFPVILVKASRGMKMEEIAAGLLA</sequence>
<dbReference type="GO" id="GO:0008766">
    <property type="term" value="F:UDP-N-acetylmuramoylalanyl-D-glutamyl-2,6-diaminopimelate-D-alanyl-D-alanine ligase activity"/>
    <property type="evidence" value="ECO:0007669"/>
    <property type="project" value="RHEA"/>
</dbReference>
<dbReference type="GO" id="GO:0071555">
    <property type="term" value="P:cell wall organization"/>
    <property type="evidence" value="ECO:0007669"/>
    <property type="project" value="UniProtKB-KW"/>
</dbReference>
<feature type="domain" description="Mur ligase N-terminal catalytic" evidence="12">
    <location>
        <begin position="26"/>
        <end position="103"/>
    </location>
</feature>
<keyword evidence="7 10" id="KW-0573">Peptidoglycan synthesis</keyword>
<dbReference type="Pfam" id="PF02875">
    <property type="entry name" value="Mur_ligase_C"/>
    <property type="match status" value="1"/>
</dbReference>
<evidence type="ECO:0000259" key="13">
    <source>
        <dbReference type="Pfam" id="PF02875"/>
    </source>
</evidence>
<feature type="domain" description="Mur ligase central" evidence="14">
    <location>
        <begin position="113"/>
        <end position="297"/>
    </location>
</feature>
<comment type="similarity">
    <text evidence="10">Belongs to the MurCDEF family. MurF subfamily.</text>
</comment>
<protein>
    <recommendedName>
        <fullName evidence="10 11">UDP-N-acetylmuramoyl-tripeptide--D-alanyl-D-alanine ligase</fullName>
        <ecNumber evidence="10 11">6.3.2.10</ecNumber>
    </recommendedName>
    <alternativeName>
        <fullName evidence="10">D-alanyl-D-alanine-adding enzyme</fullName>
    </alternativeName>
</protein>
<organism evidence="15 16">
    <name type="scientific">Effusibacillus lacus</name>
    <dbReference type="NCBI Taxonomy" id="1348429"/>
    <lineage>
        <taxon>Bacteria</taxon>
        <taxon>Bacillati</taxon>
        <taxon>Bacillota</taxon>
        <taxon>Bacilli</taxon>
        <taxon>Bacillales</taxon>
        <taxon>Alicyclobacillaceae</taxon>
        <taxon>Effusibacillus</taxon>
    </lineage>
</organism>
<evidence type="ECO:0000256" key="6">
    <source>
        <dbReference type="ARBA" id="ARBA00022960"/>
    </source>
</evidence>
<dbReference type="PANTHER" id="PTHR43024:SF1">
    <property type="entry name" value="UDP-N-ACETYLMURAMOYL-TRIPEPTIDE--D-ALANYL-D-ALANINE LIGASE"/>
    <property type="match status" value="1"/>
</dbReference>
<dbReference type="SUPFAM" id="SSF53244">
    <property type="entry name" value="MurD-like peptide ligases, peptide-binding domain"/>
    <property type="match status" value="1"/>
</dbReference>
<dbReference type="GO" id="GO:0008360">
    <property type="term" value="P:regulation of cell shape"/>
    <property type="evidence" value="ECO:0007669"/>
    <property type="project" value="UniProtKB-KW"/>
</dbReference>
<name>A0A292YRB2_9BACL</name>
<evidence type="ECO:0000256" key="5">
    <source>
        <dbReference type="ARBA" id="ARBA00022840"/>
    </source>
</evidence>
<dbReference type="Pfam" id="PF01225">
    <property type="entry name" value="Mur_ligase"/>
    <property type="match status" value="1"/>
</dbReference>
<dbReference type="EMBL" id="BDUF01000076">
    <property type="protein sequence ID" value="GAX91010.1"/>
    <property type="molecule type" value="Genomic_DNA"/>
</dbReference>
<keyword evidence="6 10" id="KW-0133">Cell shape</keyword>
<proteinExistence type="inferred from homology"/>
<keyword evidence="5 10" id="KW-0067">ATP-binding</keyword>
<keyword evidence="2 10" id="KW-0436">Ligase</keyword>
<dbReference type="NCBIfam" id="TIGR01143">
    <property type="entry name" value="murF"/>
    <property type="match status" value="1"/>
</dbReference>
<dbReference type="Gene3D" id="3.40.1190.10">
    <property type="entry name" value="Mur-like, catalytic domain"/>
    <property type="match status" value="1"/>
</dbReference>
<evidence type="ECO:0000256" key="4">
    <source>
        <dbReference type="ARBA" id="ARBA00022741"/>
    </source>
</evidence>
<dbReference type="AlphaFoldDB" id="A0A292YRB2"/>
<dbReference type="Gene3D" id="3.90.190.20">
    <property type="entry name" value="Mur ligase, C-terminal domain"/>
    <property type="match status" value="1"/>
</dbReference>
<comment type="function">
    <text evidence="10 11">Involved in cell wall formation. Catalyzes the final step in the synthesis of UDP-N-acetylmuramoyl-pentapeptide, the precursor of murein.</text>
</comment>
<keyword evidence="4 10" id="KW-0547">Nucleotide-binding</keyword>
<evidence type="ECO:0000256" key="3">
    <source>
        <dbReference type="ARBA" id="ARBA00022618"/>
    </source>
</evidence>